<keyword evidence="1" id="KW-0732">Signal</keyword>
<evidence type="ECO:0000256" key="1">
    <source>
        <dbReference type="SAM" id="SignalP"/>
    </source>
</evidence>
<comment type="caution">
    <text evidence="2">The sequence shown here is derived from an EMBL/GenBank/DDBJ whole genome shotgun (WGS) entry which is preliminary data.</text>
</comment>
<reference evidence="2 3" key="1">
    <citation type="submission" date="2020-03" db="EMBL/GenBank/DDBJ databases">
        <title>Sequencing the genomes of 1000 actinobacteria strains.</title>
        <authorList>
            <person name="Klenk H.-P."/>
        </authorList>
    </citation>
    <scope>NUCLEOTIDE SEQUENCE [LARGE SCALE GENOMIC DNA]</scope>
    <source>
        <strain evidence="2 3">DSM 45685</strain>
    </source>
</reference>
<protein>
    <submittedName>
        <fullName evidence="2">Uncharacterized protein</fullName>
    </submittedName>
</protein>
<evidence type="ECO:0000313" key="3">
    <source>
        <dbReference type="Proteomes" id="UP000545493"/>
    </source>
</evidence>
<feature type="signal peptide" evidence="1">
    <location>
        <begin position="1"/>
        <end position="31"/>
    </location>
</feature>
<name>A0A7X5ZP14_9PSEU</name>
<sequence length="123" mass="12278">MPASTHPSRHRVRTAATGLALAVLAVGGSFAGTGTASAAAGAHSASSPSAREACGYLGFAKYRHCDGGTGSTVMLDVIDILGGGHARCVGPGISDLQGGIRWRVVDAYWNGGVGCIPGFYGSD</sequence>
<dbReference type="EMBL" id="JAAOYM010000001">
    <property type="protein sequence ID" value="NIJ09775.1"/>
    <property type="molecule type" value="Genomic_DNA"/>
</dbReference>
<dbReference type="AlphaFoldDB" id="A0A7X5ZP14"/>
<dbReference type="RefSeq" id="WP_009156828.1">
    <property type="nucleotide sequence ID" value="NZ_JAAOYM010000001.1"/>
</dbReference>
<dbReference type="Proteomes" id="UP000545493">
    <property type="component" value="Unassembled WGS sequence"/>
</dbReference>
<dbReference type="InterPro" id="IPR045935">
    <property type="entry name" value="DUF6355"/>
</dbReference>
<keyword evidence="3" id="KW-1185">Reference proteome</keyword>
<accession>A0A7X5ZP14</accession>
<dbReference type="Pfam" id="PF19882">
    <property type="entry name" value="DUF6355"/>
    <property type="match status" value="1"/>
</dbReference>
<proteinExistence type="predicted"/>
<gene>
    <name evidence="2" type="ORF">FHU38_000119</name>
</gene>
<evidence type="ECO:0000313" key="2">
    <source>
        <dbReference type="EMBL" id="NIJ09775.1"/>
    </source>
</evidence>
<feature type="chain" id="PRO_5039501989" evidence="1">
    <location>
        <begin position="32"/>
        <end position="123"/>
    </location>
</feature>
<organism evidence="2 3">
    <name type="scientific">Saccharomonospora amisosensis</name>
    <dbReference type="NCBI Taxonomy" id="1128677"/>
    <lineage>
        <taxon>Bacteria</taxon>
        <taxon>Bacillati</taxon>
        <taxon>Actinomycetota</taxon>
        <taxon>Actinomycetes</taxon>
        <taxon>Pseudonocardiales</taxon>
        <taxon>Pseudonocardiaceae</taxon>
        <taxon>Saccharomonospora</taxon>
    </lineage>
</organism>